<dbReference type="InterPro" id="IPR036770">
    <property type="entry name" value="Ankyrin_rpt-contain_sf"/>
</dbReference>
<dbReference type="Pfam" id="PF12796">
    <property type="entry name" value="Ank_2"/>
    <property type="match status" value="1"/>
</dbReference>
<evidence type="ECO:0000256" key="1">
    <source>
        <dbReference type="ARBA" id="ARBA00022737"/>
    </source>
</evidence>
<dbReference type="Gene3D" id="1.25.40.20">
    <property type="entry name" value="Ankyrin repeat-containing domain"/>
    <property type="match status" value="4"/>
</dbReference>
<gene>
    <name evidence="4" type="ORF">TPC1_15480</name>
</gene>
<evidence type="ECO:0000313" key="4">
    <source>
        <dbReference type="EMBL" id="JAP92542.1"/>
    </source>
</evidence>
<dbReference type="InterPro" id="IPR002110">
    <property type="entry name" value="Ankyrin_rpt"/>
</dbReference>
<dbReference type="PANTHER" id="PTHR24198">
    <property type="entry name" value="ANKYRIN REPEAT AND PROTEIN KINASE DOMAIN-CONTAINING PROTEIN"/>
    <property type="match status" value="1"/>
</dbReference>
<accession>A0A146K6R6</accession>
<sequence>MAIESNYLQKVQEQLMNKGRLVDNRRTDHKSGIFSGFAAIHYAAYFNLHQCFPFIFDKESDITTGHEIDIKATNAFVPLGQNSSALQIAILRKSSQIIQFYDQKITGDTKFRSIFLPFQNRVAATHLHLAVLNCDCPAVMELFENKFLIEQELPVGASTEGIFGIICTFGQQKPLTMLMKHEELHSLIYKVVLQYTKKPNYLELCERDVDYALFNTSKTQKNQLKKQMSILIQDALDYCSNQHDVEWKILLSEWKKNPIYYYDDNDTMKQRGKRIGVKEQTDNVQEGLKIYTIDNWFEGQGVEQNKIEYVCQFDQRQTDPSRHIYKGFPLSFYCILNNQLEVLKQILFDEQNLVLQQSVTLELKSGTILLARGASLMHAAIQLNQLQFVNELLKLSKMWTEQTAGGETCYTLAIKLKNQASIALLKSQQYLKQLEQEQFSETILKSAFTNENLFVLENILQTLAKCDDNTRVSILKSCLVLKDDFKAESKRIFQFLQKKAQKYVETQNLIEDWAEELKEFYGQDQYDKKLEEQEKIKELTLDKLQEKTELKFSLAIEPQVADEVFDQNSQKQQIYYENEVQAFENQLFRDQNPFESRFFDGEDLQQQITLMNLVLDDSKECISSVQDIVKDDIVAKIPQRLQDWLESCQRNVTSMAQAMHRSHLHAVDLRPSQLSLDVNDCIYNGFVGIHYGIVSGHWDIVQLLLDYELCDVTKARVLVRAPGIGNNKLVIVPIGTNCLQLAAICNQTQILALLVDELVKRNTARLIDPIQMSFGKKPPLTLNDKLQLFIMKNEFDQNILATLSCCRAFWDEESVAALCLEFQTKDLTGKTPSQCDFIVQHRMDLVFKYAALFTNARLIRLVRSEFLTNPLERFSDENYAQVCFQVAQALVELHDAEYSELYRPQDYKDTEREVDNTLVFIAAKYYLKQQENNQIWENLFQQLEQNETFIKCKEAAIKNVDILKRPAYHSEIPGQFIRVQREIVTPHYYYLDNVVQSPQISCYFDAVINGDMEFVKLCYKEFIGKIEKRQTRGTIVNGFTALLYACYYKHIAIIKLLLQQEYDATINAEPQQILVTNAQSDYSFIFKHRVNYMQIAIMSGDQDLVDNLLKLTREQKLLRNVVFPEKQKTDIMKLAIYNKCGCIFKYGDLIKKELTAESELLKTNNQLESILYSICKEQDPYSVVQVKTLLVQLNDRQIIEAFYYSCLQRLENEDGMRMTALDWLYSTVMIQLNKPKLIPVYQQAIKFVNQLTNSALIFAFNNYEQFSQNMLEMYYGSPDLLEKMKQYFDNHKTEFNPEEWCFSKESSIKNNYVVQLHQIASQDFDQYSNEQELCKWFILCCHGTGEEVKKMIKCAKSRDQRMNNYNEQIYTEFTGLMYAIMMDNVQAFEVLLNLEADMILEKEQVLFFNNTYFYAAPKFSTLHLAAICGNQQFFDMLLKIYQAKNITNECIQSPSALALMSNKQISDYQLLKDFKTDNQLFRLAVQYGRVAILKKLLQFGTQKELKSLFYENVFSKAETEGVRCSVLDLIASLEESEERQIDAKQVLQVKNLVKQTIAKCLTEIVVNNQLQDYSSILDSFYDDSNTAEKIRKEYELYMNPVIINDVEAVKENFCKVNTDQIVQQSFTFTFHEHTSIEVQWFSACCVNDAAFVKENLKSFSSLTDKRPTQIENKINRGLTGLMYAIIYNSYDVVQLLLDIDYDQLLLNDTVVKIEQQMYYLPKNSSILHMALCTQNDSIITKILQKVRPASPIWAESNSLQLTPIVFMSGLCQNYEVLFNQFISRLQKFEMLLILNNCLKVNNFGLIKRFLQSKEIQVKEVFYEFVFDVSQRQSIGNDTEKLILKQQEVAIIYALENSKNKRFEVCLKNMFGQEIEKVRQEFIEQKKYREKGLVQCDIQVINDQFNVIKQDQMVPPPELVCLPKSKLNEDQLKWFQACKIGEAAYVRAQLEKHQSLVDDRSSLVDENYAGFNGLFYSVINGQFEIFSILLSYEHNYKLKKEIVIRLPGQDKYYLLEQGSTVVNLIAVCGQQKFFTSIIQNKDRHLFELLYYQLTQNKTIIQAQIGNIYFSEDVFVSYLKQEQVENIIYQLYALRDENYIKKIITFVDVCGVNDKLTQLVFELALSAIDELKANKKENQFLSEDPYFKPLMDRAIRYSVTQHKQQKWKNLLRKNLKEVEIKQKIQQYINDLQHCDCVKEEEYQGIIDNCYCLKSSKQQIPEQEIQRDEAFQDEYLDEWFSACREGSLDFIERAVGDCKNQFEKRKQSTEFETFQGWSGIHYAAFYGQVEVVKFLFNYEFKQLTVFDTVLTTPGVGYGIEFLCSKQSNCLQLAILADQLEVVRFLLQKCESELPISQFFMGHNIRQQSTLFTAALCWRSRSGQLFLNSKQTLNEIGSKKKTEAMNVIQIIRYLNCAYLGNLLQTFIASDNQLKSLVYQTVLECDVYHLTQFGSQMEIVYCLKYFDLILRDALNYCLKQKETIQWSGICDQFCKKWNVYVQALIIQFARTDSTQVENGEVLIDDEFVELAQKKLKPVVSAGGSGLSNLPGRKQEMRKKIENDWIVLGEVMKEVEEGK</sequence>
<dbReference type="EMBL" id="GDID01004064">
    <property type="protein sequence ID" value="JAP92542.1"/>
    <property type="molecule type" value="Transcribed_RNA"/>
</dbReference>
<feature type="coiled-coil region" evidence="3">
    <location>
        <begin position="496"/>
        <end position="547"/>
    </location>
</feature>
<name>A0A146K6R6_9EUKA</name>
<evidence type="ECO:0000256" key="3">
    <source>
        <dbReference type="SAM" id="Coils"/>
    </source>
</evidence>
<dbReference type="PANTHER" id="PTHR24198:SF165">
    <property type="entry name" value="ANKYRIN REPEAT-CONTAINING PROTEIN-RELATED"/>
    <property type="match status" value="1"/>
</dbReference>
<evidence type="ECO:0000256" key="2">
    <source>
        <dbReference type="ARBA" id="ARBA00023043"/>
    </source>
</evidence>
<dbReference type="SMART" id="SM00248">
    <property type="entry name" value="ANK"/>
    <property type="match status" value="15"/>
</dbReference>
<dbReference type="Pfam" id="PF00023">
    <property type="entry name" value="Ank"/>
    <property type="match status" value="1"/>
</dbReference>
<reference evidence="4" key="1">
    <citation type="submission" date="2015-07" db="EMBL/GenBank/DDBJ databases">
        <title>Adaptation to a free-living lifestyle via gene acquisitions in the diplomonad Trepomonas sp. PC1.</title>
        <authorList>
            <person name="Xu F."/>
            <person name="Jerlstrom-Hultqvist J."/>
            <person name="Kolisko M."/>
            <person name="Simpson A.G.B."/>
            <person name="Roger A.J."/>
            <person name="Svard S.G."/>
            <person name="Andersson J.O."/>
        </authorList>
    </citation>
    <scope>NUCLEOTIDE SEQUENCE</scope>
    <source>
        <strain evidence="4">PC1</strain>
    </source>
</reference>
<keyword evidence="1" id="KW-0677">Repeat</keyword>
<organism evidence="4">
    <name type="scientific">Trepomonas sp. PC1</name>
    <dbReference type="NCBI Taxonomy" id="1076344"/>
    <lineage>
        <taxon>Eukaryota</taxon>
        <taxon>Metamonada</taxon>
        <taxon>Diplomonadida</taxon>
        <taxon>Hexamitidae</taxon>
        <taxon>Hexamitinae</taxon>
        <taxon>Trepomonas</taxon>
    </lineage>
</organism>
<keyword evidence="2" id="KW-0040">ANK repeat</keyword>
<dbReference type="SUPFAM" id="SSF48403">
    <property type="entry name" value="Ankyrin repeat"/>
    <property type="match status" value="5"/>
</dbReference>
<keyword evidence="3" id="KW-0175">Coiled coil</keyword>
<proteinExistence type="predicted"/>
<protein>
    <submittedName>
        <fullName evidence="4">Ankyrin repeats-containing protein</fullName>
    </submittedName>
</protein>